<proteinExistence type="inferred from homology"/>
<dbReference type="PANTHER" id="PTHR17490:SF16">
    <property type="entry name" value="THREONYLCARBAMOYL-AMP SYNTHASE"/>
    <property type="match status" value="1"/>
</dbReference>
<organism evidence="13 14">
    <name type="scientific">Coprococcus comes</name>
    <dbReference type="NCBI Taxonomy" id="410072"/>
    <lineage>
        <taxon>Bacteria</taxon>
        <taxon>Bacillati</taxon>
        <taxon>Bacillota</taxon>
        <taxon>Clostridia</taxon>
        <taxon>Lachnospirales</taxon>
        <taxon>Lachnospiraceae</taxon>
        <taxon>Coprococcus</taxon>
    </lineage>
</organism>
<accession>A0A173RBY9</accession>
<dbReference type="InterPro" id="IPR006070">
    <property type="entry name" value="Sua5-like_dom"/>
</dbReference>
<dbReference type="PROSITE" id="PS51163">
    <property type="entry name" value="YRDC"/>
    <property type="match status" value="1"/>
</dbReference>
<dbReference type="GO" id="GO:0006450">
    <property type="term" value="P:regulation of translational fidelity"/>
    <property type="evidence" value="ECO:0007669"/>
    <property type="project" value="TreeGrafter"/>
</dbReference>
<keyword evidence="9" id="KW-0067">ATP-binding</keyword>
<dbReference type="PANTHER" id="PTHR17490">
    <property type="entry name" value="SUA5"/>
    <property type="match status" value="1"/>
</dbReference>
<dbReference type="AlphaFoldDB" id="A0A173RBY9"/>
<dbReference type="InterPro" id="IPR038385">
    <property type="entry name" value="Sua5/YwlC_C"/>
</dbReference>
<sequence length="536" mass="59011">MSGIPERVWKLKLPCHVDNAIMKHMETIIKKIDRNQIDQVIMEEAGSILKNGGLVAFPTETVYGLGANALDEEAAKKTYAAKGRPSDNPLIVHIARLEDLGAIVESVPLIVDEIAAHFWPGPLTMIFNKNEKVPLGTTGGLETVAVRMPDDEIARELILAGGGYVSAPSANTSGRPSPTTAQHVAEDLSGKIEMILDGGSVDIGVESTILDMTVTPPMILRPGAITKEMLSEVIGEVAVDETLISENSTKAPKAPGMKYRHYAPKAEMIIVDGEPEEAVRAIKQIAYEQVRLGYKVGIIASNESVDQYTTGVVKCIGSRVNEKTVARNLYKVLREFDEEEVDYIYSEAFPEAGIGTAIMNRLGKAAGHHVLQASEITKLQDYRRIVFVSNSANCRAPIAAAILKKQPLFQEYEVCARGLVVLFPEPLNPRAEELLARHHIETEGYETVALSEEEFGEDTLVLAMQESIKQKIQNDYPGKGQVYTLCEFVNGSKEIPSVYGQTQEQYEQMYELIQGYVKKLANKLNEEAKNKCQMYT</sequence>
<comment type="subcellular location">
    <subcellularLocation>
        <location evidence="1">Cytoplasm</location>
    </subcellularLocation>
</comment>
<dbReference type="SUPFAM" id="SSF52788">
    <property type="entry name" value="Phosphotyrosine protein phosphatases I"/>
    <property type="match status" value="1"/>
</dbReference>
<evidence type="ECO:0000256" key="3">
    <source>
        <dbReference type="ARBA" id="ARBA00012584"/>
    </source>
</evidence>
<dbReference type="EMBL" id="CYXR01000003">
    <property type="protein sequence ID" value="CUM75391.1"/>
    <property type="molecule type" value="Genomic_DNA"/>
</dbReference>
<feature type="domain" description="YrdC-like" evidence="12">
    <location>
        <begin position="39"/>
        <end position="225"/>
    </location>
</feature>
<keyword evidence="8" id="KW-0547">Nucleotide-binding</keyword>
<evidence type="ECO:0000256" key="2">
    <source>
        <dbReference type="ARBA" id="ARBA00007663"/>
    </source>
</evidence>
<dbReference type="Pfam" id="PF01451">
    <property type="entry name" value="LMWPc"/>
    <property type="match status" value="1"/>
</dbReference>
<evidence type="ECO:0000256" key="1">
    <source>
        <dbReference type="ARBA" id="ARBA00004496"/>
    </source>
</evidence>
<protein>
    <recommendedName>
        <fullName evidence="10">L-threonylcarbamoyladenylate synthase</fullName>
        <ecNumber evidence="3">2.7.7.87</ecNumber>
    </recommendedName>
    <alternativeName>
        <fullName evidence="10">L-threonylcarbamoyladenylate synthase</fullName>
    </alternativeName>
</protein>
<dbReference type="GO" id="GO:0005737">
    <property type="term" value="C:cytoplasm"/>
    <property type="evidence" value="ECO:0007669"/>
    <property type="project" value="UniProtKB-SubCell"/>
</dbReference>
<dbReference type="GO" id="GO:0000049">
    <property type="term" value="F:tRNA binding"/>
    <property type="evidence" value="ECO:0007669"/>
    <property type="project" value="TreeGrafter"/>
</dbReference>
<dbReference type="Pfam" id="PF01300">
    <property type="entry name" value="Sua5_yciO_yrdC"/>
    <property type="match status" value="1"/>
</dbReference>
<keyword evidence="6" id="KW-0819">tRNA processing</keyword>
<dbReference type="Proteomes" id="UP000095727">
    <property type="component" value="Unassembled WGS sequence"/>
</dbReference>
<dbReference type="InterPro" id="IPR023485">
    <property type="entry name" value="Ptyr_pPase"/>
</dbReference>
<comment type="catalytic activity">
    <reaction evidence="11">
        <text>L-threonine + hydrogencarbonate + ATP = L-threonylcarbamoyladenylate + diphosphate + H2O</text>
        <dbReference type="Rhea" id="RHEA:36407"/>
        <dbReference type="ChEBI" id="CHEBI:15377"/>
        <dbReference type="ChEBI" id="CHEBI:17544"/>
        <dbReference type="ChEBI" id="CHEBI:30616"/>
        <dbReference type="ChEBI" id="CHEBI:33019"/>
        <dbReference type="ChEBI" id="CHEBI:57926"/>
        <dbReference type="ChEBI" id="CHEBI:73682"/>
        <dbReference type="EC" id="2.7.7.87"/>
    </reaction>
</comment>
<dbReference type="GO" id="GO:0005524">
    <property type="term" value="F:ATP binding"/>
    <property type="evidence" value="ECO:0007669"/>
    <property type="project" value="UniProtKB-KW"/>
</dbReference>
<evidence type="ECO:0000313" key="13">
    <source>
        <dbReference type="EMBL" id="CUM75391.1"/>
    </source>
</evidence>
<name>A0A173RBY9_9FIRM</name>
<dbReference type="GO" id="GO:0008033">
    <property type="term" value="P:tRNA processing"/>
    <property type="evidence" value="ECO:0007669"/>
    <property type="project" value="UniProtKB-KW"/>
</dbReference>
<dbReference type="GO" id="GO:0003725">
    <property type="term" value="F:double-stranded RNA binding"/>
    <property type="evidence" value="ECO:0007669"/>
    <property type="project" value="InterPro"/>
</dbReference>
<keyword evidence="4" id="KW-0963">Cytoplasm</keyword>
<gene>
    <name evidence="13" type="primary">rimN</name>
    <name evidence="13" type="ORF">ERS852574_00484</name>
</gene>
<dbReference type="NCBIfam" id="TIGR00057">
    <property type="entry name" value="L-threonylcarbamoyladenylate synthase"/>
    <property type="match status" value="1"/>
</dbReference>
<dbReference type="InterPro" id="IPR036196">
    <property type="entry name" value="Ptyr_pPase_sf"/>
</dbReference>
<dbReference type="GO" id="GO:0061710">
    <property type="term" value="F:L-threonylcarbamoyladenylate synthase"/>
    <property type="evidence" value="ECO:0007669"/>
    <property type="project" value="UniProtKB-EC"/>
</dbReference>
<comment type="similarity">
    <text evidence="2">Belongs to the SUA5 family.</text>
</comment>
<evidence type="ECO:0000256" key="6">
    <source>
        <dbReference type="ARBA" id="ARBA00022694"/>
    </source>
</evidence>
<dbReference type="FunFam" id="3.40.50.11030:FF:000001">
    <property type="entry name" value="Threonylcarbamoyl-AMP synthase"/>
    <property type="match status" value="1"/>
</dbReference>
<dbReference type="Gene3D" id="3.90.870.10">
    <property type="entry name" value="DHBP synthase"/>
    <property type="match status" value="1"/>
</dbReference>
<evidence type="ECO:0000256" key="11">
    <source>
        <dbReference type="ARBA" id="ARBA00048366"/>
    </source>
</evidence>
<evidence type="ECO:0000313" key="14">
    <source>
        <dbReference type="Proteomes" id="UP000095727"/>
    </source>
</evidence>
<dbReference type="Gene3D" id="3.40.50.11030">
    <property type="entry name" value="Threonylcarbamoyl-AMP synthase, C-terminal domain"/>
    <property type="match status" value="1"/>
</dbReference>
<keyword evidence="5" id="KW-0808">Transferase</keyword>
<evidence type="ECO:0000256" key="5">
    <source>
        <dbReference type="ARBA" id="ARBA00022679"/>
    </source>
</evidence>
<dbReference type="SMART" id="SM00226">
    <property type="entry name" value="LMWPc"/>
    <property type="match status" value="1"/>
</dbReference>
<dbReference type="Gene3D" id="3.40.50.2300">
    <property type="match status" value="1"/>
</dbReference>
<dbReference type="InterPro" id="IPR017945">
    <property type="entry name" value="DHBP_synth_RibB-like_a/b_dom"/>
</dbReference>
<dbReference type="InterPro" id="IPR005145">
    <property type="entry name" value="Sua5_C"/>
</dbReference>
<dbReference type="Pfam" id="PF03481">
    <property type="entry name" value="Sua5_C"/>
    <property type="match status" value="1"/>
</dbReference>
<keyword evidence="7" id="KW-0548">Nucleotidyltransferase</keyword>
<dbReference type="SUPFAM" id="SSF55821">
    <property type="entry name" value="YrdC/RibB"/>
    <property type="match status" value="1"/>
</dbReference>
<evidence type="ECO:0000256" key="7">
    <source>
        <dbReference type="ARBA" id="ARBA00022695"/>
    </source>
</evidence>
<dbReference type="EC" id="2.7.7.87" evidence="3"/>
<evidence type="ECO:0000256" key="8">
    <source>
        <dbReference type="ARBA" id="ARBA00022741"/>
    </source>
</evidence>
<evidence type="ECO:0000256" key="9">
    <source>
        <dbReference type="ARBA" id="ARBA00022840"/>
    </source>
</evidence>
<dbReference type="InterPro" id="IPR050156">
    <property type="entry name" value="TC-AMP_synthase_SUA5"/>
</dbReference>
<evidence type="ECO:0000256" key="10">
    <source>
        <dbReference type="ARBA" id="ARBA00029774"/>
    </source>
</evidence>
<evidence type="ECO:0000259" key="12">
    <source>
        <dbReference type="PROSITE" id="PS51163"/>
    </source>
</evidence>
<evidence type="ECO:0000256" key="4">
    <source>
        <dbReference type="ARBA" id="ARBA00022490"/>
    </source>
</evidence>
<dbReference type="FunFam" id="3.90.870.10:FF:000009">
    <property type="entry name" value="Threonylcarbamoyl-AMP synthase, putative"/>
    <property type="match status" value="1"/>
</dbReference>
<reference evidence="13 14" key="1">
    <citation type="submission" date="2015-09" db="EMBL/GenBank/DDBJ databases">
        <authorList>
            <consortium name="Pathogen Informatics"/>
        </authorList>
    </citation>
    <scope>NUCLEOTIDE SEQUENCE [LARGE SCALE GENOMIC DNA]</scope>
    <source>
        <strain evidence="13 14">2789STDY5834962</strain>
    </source>
</reference>